<evidence type="ECO:0000256" key="2">
    <source>
        <dbReference type="ARBA" id="ARBA00007577"/>
    </source>
</evidence>
<dbReference type="SUPFAM" id="SSF52540">
    <property type="entry name" value="P-loop containing nucleoside triphosphate hydrolases"/>
    <property type="match status" value="1"/>
</dbReference>
<dbReference type="GO" id="GO:0005524">
    <property type="term" value="F:ATP binding"/>
    <property type="evidence" value="ECO:0007669"/>
    <property type="project" value="UniProtKB-KW"/>
</dbReference>
<proteinExistence type="inferred from homology"/>
<dbReference type="PROSITE" id="PS50893">
    <property type="entry name" value="ABC_TRANSPORTER_2"/>
    <property type="match status" value="1"/>
</dbReference>
<feature type="compositionally biased region" description="Polar residues" evidence="18">
    <location>
        <begin position="713"/>
        <end position="781"/>
    </location>
</feature>
<evidence type="ECO:0000256" key="6">
    <source>
        <dbReference type="ARBA" id="ARBA00022741"/>
    </source>
</evidence>
<keyword evidence="12" id="KW-0406">Ion transport</keyword>
<protein>
    <recommendedName>
        <fullName evidence="15">Mitochondrial potassium channel ATP-binding subunit</fullName>
    </recommendedName>
    <alternativeName>
        <fullName evidence="17">ATP-binding cassette sub-family B member 8, mitochondrial</fullName>
    </alternativeName>
    <alternativeName>
        <fullName evidence="16">Mitochondrial sulfonylurea-receptor</fullName>
    </alternativeName>
</protein>
<keyword evidence="11 19" id="KW-1133">Transmembrane helix</keyword>
<evidence type="ECO:0000256" key="18">
    <source>
        <dbReference type="SAM" id="MobiDB-lite"/>
    </source>
</evidence>
<dbReference type="InterPro" id="IPR027417">
    <property type="entry name" value="P-loop_NTPase"/>
</dbReference>
<keyword evidence="4" id="KW-0633">Potassium transport</keyword>
<keyword evidence="14 19" id="KW-0472">Membrane</keyword>
<comment type="subcellular location">
    <subcellularLocation>
        <location evidence="1">Mitochondrion inner membrane</location>
        <topology evidence="1">Multi-pass membrane protein</topology>
    </subcellularLocation>
</comment>
<evidence type="ECO:0000256" key="13">
    <source>
        <dbReference type="ARBA" id="ARBA00023128"/>
    </source>
</evidence>
<dbReference type="EMBL" id="JRES01001496">
    <property type="protein sequence ID" value="KNC22455.1"/>
    <property type="molecule type" value="Genomic_DNA"/>
</dbReference>
<evidence type="ECO:0000256" key="10">
    <source>
        <dbReference type="ARBA" id="ARBA00022958"/>
    </source>
</evidence>
<dbReference type="InterPro" id="IPR011527">
    <property type="entry name" value="ABC1_TM_dom"/>
</dbReference>
<dbReference type="FunFam" id="1.20.1560.10:FF:000195">
    <property type="entry name" value="AGAP006273-PA-like protein"/>
    <property type="match status" value="1"/>
</dbReference>
<dbReference type="GO" id="GO:0005743">
    <property type="term" value="C:mitochondrial inner membrane"/>
    <property type="evidence" value="ECO:0007669"/>
    <property type="project" value="UniProtKB-SubCell"/>
</dbReference>
<evidence type="ECO:0000256" key="5">
    <source>
        <dbReference type="ARBA" id="ARBA00022692"/>
    </source>
</evidence>
<dbReference type="STRING" id="7375.A0A0L0BQU8"/>
<evidence type="ECO:0000313" key="23">
    <source>
        <dbReference type="Proteomes" id="UP000037069"/>
    </source>
</evidence>
<dbReference type="PROSITE" id="PS00211">
    <property type="entry name" value="ABC_TRANSPORTER_1"/>
    <property type="match status" value="1"/>
</dbReference>
<accession>A0A0L0BQU8</accession>
<evidence type="ECO:0000259" key="21">
    <source>
        <dbReference type="PROSITE" id="PS50929"/>
    </source>
</evidence>
<feature type="domain" description="ABC transmembrane type-1" evidence="21">
    <location>
        <begin position="138"/>
        <end position="431"/>
    </location>
</feature>
<dbReference type="CDD" id="cd18574">
    <property type="entry name" value="ABC_6TM_ABCB8_like"/>
    <property type="match status" value="1"/>
</dbReference>
<dbReference type="PROSITE" id="PS50929">
    <property type="entry name" value="ABC_TM1F"/>
    <property type="match status" value="1"/>
</dbReference>
<evidence type="ECO:0000256" key="19">
    <source>
        <dbReference type="SAM" id="Phobius"/>
    </source>
</evidence>
<dbReference type="GO" id="GO:0090374">
    <property type="term" value="P:oligopeptide export from mitochondrion"/>
    <property type="evidence" value="ECO:0007669"/>
    <property type="project" value="TreeGrafter"/>
</dbReference>
<dbReference type="CDD" id="cd03249">
    <property type="entry name" value="ABC_MTABC3_MDL1_MDL2"/>
    <property type="match status" value="1"/>
</dbReference>
<evidence type="ECO:0000256" key="15">
    <source>
        <dbReference type="ARBA" id="ARBA00040439"/>
    </source>
</evidence>
<dbReference type="OMA" id="MTWLGER"/>
<keyword evidence="8" id="KW-0067">ATP-binding</keyword>
<evidence type="ECO:0000256" key="9">
    <source>
        <dbReference type="ARBA" id="ARBA00022946"/>
    </source>
</evidence>
<reference evidence="22 23" key="1">
    <citation type="journal article" date="2015" name="Nat. Commun.">
        <title>Lucilia cuprina genome unlocks parasitic fly biology to underpin future interventions.</title>
        <authorList>
            <person name="Anstead C.A."/>
            <person name="Korhonen P.K."/>
            <person name="Young N.D."/>
            <person name="Hall R.S."/>
            <person name="Jex A.R."/>
            <person name="Murali S.C."/>
            <person name="Hughes D.S."/>
            <person name="Lee S.F."/>
            <person name="Perry T."/>
            <person name="Stroehlein A.J."/>
            <person name="Ansell B.R."/>
            <person name="Breugelmans B."/>
            <person name="Hofmann A."/>
            <person name="Qu J."/>
            <person name="Dugan S."/>
            <person name="Lee S.L."/>
            <person name="Chao H."/>
            <person name="Dinh H."/>
            <person name="Han Y."/>
            <person name="Doddapaneni H.V."/>
            <person name="Worley K.C."/>
            <person name="Muzny D.M."/>
            <person name="Ioannidis P."/>
            <person name="Waterhouse R.M."/>
            <person name="Zdobnov E.M."/>
            <person name="James P.J."/>
            <person name="Bagnall N.H."/>
            <person name="Kotze A.C."/>
            <person name="Gibbs R.A."/>
            <person name="Richards S."/>
            <person name="Batterham P."/>
            <person name="Gasser R.B."/>
        </authorList>
    </citation>
    <scope>NUCLEOTIDE SEQUENCE [LARGE SCALE GENOMIC DNA]</scope>
    <source>
        <strain evidence="22 23">LS</strain>
        <tissue evidence="22">Full body</tissue>
    </source>
</reference>
<dbReference type="InterPro" id="IPR017871">
    <property type="entry name" value="ABC_transporter-like_CS"/>
</dbReference>
<dbReference type="Proteomes" id="UP000037069">
    <property type="component" value="Unassembled WGS sequence"/>
</dbReference>
<dbReference type="GO" id="GO:0015421">
    <property type="term" value="F:ABC-type oligopeptide transporter activity"/>
    <property type="evidence" value="ECO:0007669"/>
    <property type="project" value="TreeGrafter"/>
</dbReference>
<evidence type="ECO:0000256" key="4">
    <source>
        <dbReference type="ARBA" id="ARBA00022538"/>
    </source>
</evidence>
<keyword evidence="9" id="KW-0809">Transit peptide</keyword>
<dbReference type="OrthoDB" id="6500128at2759"/>
<evidence type="ECO:0000256" key="14">
    <source>
        <dbReference type="ARBA" id="ARBA00023136"/>
    </source>
</evidence>
<comment type="similarity">
    <text evidence="2">Belongs to the ABC transporter superfamily. ABCB family. Multidrug resistance exporter (TC 3.A.1.201) subfamily.</text>
</comment>
<dbReference type="SUPFAM" id="SSF90123">
    <property type="entry name" value="ABC transporter transmembrane region"/>
    <property type="match status" value="1"/>
</dbReference>
<keyword evidence="5 19" id="KW-0812">Transmembrane</keyword>
<keyword evidence="10" id="KW-0630">Potassium</keyword>
<feature type="transmembrane region" description="Helical" evidence="19">
    <location>
        <begin position="134"/>
        <end position="154"/>
    </location>
</feature>
<dbReference type="PANTHER" id="PTHR43394">
    <property type="entry name" value="ATP-DEPENDENT PERMEASE MDL1, MITOCHONDRIAL"/>
    <property type="match status" value="1"/>
</dbReference>
<dbReference type="GO" id="GO:0016887">
    <property type="term" value="F:ATP hydrolysis activity"/>
    <property type="evidence" value="ECO:0007669"/>
    <property type="project" value="InterPro"/>
</dbReference>
<sequence>MLRLIVNNCGRSDNSRLLLQQIPKFHINTTLIKKSLKDCTQLKNIHSTVRNAELRSSCPKSTSQSAKNAAKIRALLLGGGGVTVGLAARTLLHQSRNRVQCEGNRLAGVIQKTLQQEDGKFDWKRFWSYLEPHLWQFLGAIAAALVVAFINIRIPNLLGDLINILARYANTYVKDPLNNSFFKDVSKPASNLLSLYVMQSGFTFLYIYLLSRIGEQMAAKLRQDLFRQIIIQDIEFFDKNRTGELVNRLTADVQDFKSCFKQFVSQGLRSVAQLIGGGVSLFMISPHMAAIALASVPCVVMFMTYLGKKLRHLSKNSQAQSERATSVCEEALSNVRTVRSSACEYREMELFEHETNEAALLAQELGYGIAVFQGLTNFFLNGLVLSTLFMGGHLMSTESLTPGSLMAFLVAAQGVQRSLAQGSVLLGTMIRGMTAGSRVFEYLQLQPKVELLRGYEIPTERLKGEIRFENVSFAYPTRPDHIVLKNFSLTLRPGETVALVGASGSGKSTIASLVERFYEPTSGTIKIDGYKLEDISPHWLRGNVLGFIEQQPVLFATTILENIRYGRPGSKEDEVYAAAKLSQSHDFVSALPDGYQTNVGERGTQLSGGQRQRIAIARALLKNPKVLILDEATSALDATSEAEVQKALDTAVLNRTTLVIAHRLSTIRNADLIVVLDNGCVVETGKHDELMAKRGLYYDLVRQQERHSKNEEISLNTQNTADSENARESFTTSRGNSPNHIDSRQETTYAFDSQSTANSRNINSDTSSDYKTHQRPNMTQG</sequence>
<dbReference type="InterPro" id="IPR003593">
    <property type="entry name" value="AAA+_ATPase"/>
</dbReference>
<keyword evidence="3" id="KW-0813">Transport</keyword>
<dbReference type="GO" id="GO:0006813">
    <property type="term" value="P:potassium ion transport"/>
    <property type="evidence" value="ECO:0007669"/>
    <property type="project" value="UniProtKB-KW"/>
</dbReference>
<evidence type="ECO:0000256" key="3">
    <source>
        <dbReference type="ARBA" id="ARBA00022448"/>
    </source>
</evidence>
<dbReference type="Pfam" id="PF00664">
    <property type="entry name" value="ABC_membrane"/>
    <property type="match status" value="1"/>
</dbReference>
<dbReference type="InterPro" id="IPR039421">
    <property type="entry name" value="Type_1_exporter"/>
</dbReference>
<name>A0A0L0BQU8_LUCCU</name>
<dbReference type="InterPro" id="IPR036640">
    <property type="entry name" value="ABC1_TM_sf"/>
</dbReference>
<evidence type="ECO:0000256" key="8">
    <source>
        <dbReference type="ARBA" id="ARBA00022840"/>
    </source>
</evidence>
<feature type="domain" description="ABC transporter" evidence="20">
    <location>
        <begin position="466"/>
        <end position="703"/>
    </location>
</feature>
<gene>
    <name evidence="22" type="ORF">FF38_13596</name>
</gene>
<evidence type="ECO:0000256" key="17">
    <source>
        <dbReference type="ARBA" id="ARBA00042968"/>
    </source>
</evidence>
<evidence type="ECO:0000256" key="1">
    <source>
        <dbReference type="ARBA" id="ARBA00004448"/>
    </source>
</evidence>
<feature type="transmembrane region" description="Helical" evidence="19">
    <location>
        <begin position="192"/>
        <end position="210"/>
    </location>
</feature>
<evidence type="ECO:0000256" key="16">
    <source>
        <dbReference type="ARBA" id="ARBA00041416"/>
    </source>
</evidence>
<dbReference type="PANTHER" id="PTHR43394:SF17">
    <property type="entry name" value="MITOCHONDRIAL POTASSIUM CHANNEL ATP-BINDING SUBUNIT"/>
    <property type="match status" value="1"/>
</dbReference>
<evidence type="ECO:0000256" key="11">
    <source>
        <dbReference type="ARBA" id="ARBA00022989"/>
    </source>
</evidence>
<evidence type="ECO:0000259" key="20">
    <source>
        <dbReference type="PROSITE" id="PS50893"/>
    </source>
</evidence>
<dbReference type="Pfam" id="PF00005">
    <property type="entry name" value="ABC_tran"/>
    <property type="match status" value="1"/>
</dbReference>
<dbReference type="FunFam" id="3.40.50.300:FF:000205">
    <property type="entry name" value="ABC transporter B family member 4"/>
    <property type="match status" value="1"/>
</dbReference>
<keyword evidence="6" id="KW-0547">Nucleotide-binding</keyword>
<keyword evidence="23" id="KW-1185">Reference proteome</keyword>
<evidence type="ECO:0000256" key="12">
    <source>
        <dbReference type="ARBA" id="ARBA00023065"/>
    </source>
</evidence>
<feature type="region of interest" description="Disordered" evidence="18">
    <location>
        <begin position="708"/>
        <end position="781"/>
    </location>
</feature>
<comment type="caution">
    <text evidence="22">The sequence shown here is derived from an EMBL/GenBank/DDBJ whole genome shotgun (WGS) entry which is preliminary data.</text>
</comment>
<dbReference type="InterPro" id="IPR003439">
    <property type="entry name" value="ABC_transporter-like_ATP-bd"/>
</dbReference>
<keyword evidence="13" id="KW-0496">Mitochondrion</keyword>
<dbReference type="SMART" id="SM00382">
    <property type="entry name" value="AAA"/>
    <property type="match status" value="1"/>
</dbReference>
<evidence type="ECO:0000256" key="7">
    <source>
        <dbReference type="ARBA" id="ARBA00022792"/>
    </source>
</evidence>
<dbReference type="Gene3D" id="1.20.1560.10">
    <property type="entry name" value="ABC transporter type 1, transmembrane domain"/>
    <property type="match status" value="1"/>
</dbReference>
<dbReference type="AlphaFoldDB" id="A0A0L0BQU8"/>
<organism evidence="22 23">
    <name type="scientific">Lucilia cuprina</name>
    <name type="common">Green bottle fly</name>
    <name type="synonym">Australian sheep blowfly</name>
    <dbReference type="NCBI Taxonomy" id="7375"/>
    <lineage>
        <taxon>Eukaryota</taxon>
        <taxon>Metazoa</taxon>
        <taxon>Ecdysozoa</taxon>
        <taxon>Arthropoda</taxon>
        <taxon>Hexapoda</taxon>
        <taxon>Insecta</taxon>
        <taxon>Pterygota</taxon>
        <taxon>Neoptera</taxon>
        <taxon>Endopterygota</taxon>
        <taxon>Diptera</taxon>
        <taxon>Brachycera</taxon>
        <taxon>Muscomorpha</taxon>
        <taxon>Oestroidea</taxon>
        <taxon>Calliphoridae</taxon>
        <taxon>Luciliinae</taxon>
        <taxon>Lucilia</taxon>
    </lineage>
</organism>
<evidence type="ECO:0000313" key="22">
    <source>
        <dbReference type="EMBL" id="KNC22455.1"/>
    </source>
</evidence>
<keyword evidence="7" id="KW-0999">Mitochondrion inner membrane</keyword>
<dbReference type="Gene3D" id="3.40.50.300">
    <property type="entry name" value="P-loop containing nucleotide triphosphate hydrolases"/>
    <property type="match status" value="1"/>
</dbReference>